<dbReference type="Proteomes" id="UP001224392">
    <property type="component" value="Unassembled WGS sequence"/>
</dbReference>
<feature type="transmembrane region" description="Helical" evidence="1">
    <location>
        <begin position="66"/>
        <end position="85"/>
    </location>
</feature>
<evidence type="ECO:0000313" key="3">
    <source>
        <dbReference type="Proteomes" id="UP001224392"/>
    </source>
</evidence>
<feature type="transmembrane region" description="Helical" evidence="1">
    <location>
        <begin position="214"/>
        <end position="235"/>
    </location>
</feature>
<organism evidence="2 3">
    <name type="scientific">Biformimicrobium ophioploci</name>
    <dbReference type="NCBI Taxonomy" id="3036711"/>
    <lineage>
        <taxon>Bacteria</taxon>
        <taxon>Pseudomonadati</taxon>
        <taxon>Pseudomonadota</taxon>
        <taxon>Gammaproteobacteria</taxon>
        <taxon>Cellvibrionales</taxon>
        <taxon>Microbulbiferaceae</taxon>
        <taxon>Biformimicrobium</taxon>
    </lineage>
</organism>
<protein>
    <recommendedName>
        <fullName evidence="4">DUF2232 domain-containing protein</fullName>
    </recommendedName>
</protein>
<accession>A0ABQ6LUT2</accession>
<proteinExistence type="predicted"/>
<gene>
    <name evidence="2" type="ORF">MNKW57_01770</name>
</gene>
<feature type="transmembrane region" description="Helical" evidence="1">
    <location>
        <begin position="144"/>
        <end position="168"/>
    </location>
</feature>
<keyword evidence="1" id="KW-0812">Transmembrane</keyword>
<comment type="caution">
    <text evidence="2">The sequence shown here is derived from an EMBL/GenBank/DDBJ whole genome shotgun (WGS) entry which is preliminary data.</text>
</comment>
<feature type="transmembrane region" description="Helical" evidence="1">
    <location>
        <begin position="92"/>
        <end position="111"/>
    </location>
</feature>
<name>A0ABQ6LUT2_9GAMM</name>
<keyword evidence="3" id="KW-1185">Reference proteome</keyword>
<feature type="transmembrane region" description="Helical" evidence="1">
    <location>
        <begin position="189"/>
        <end position="208"/>
    </location>
</feature>
<reference evidence="2 3" key="1">
    <citation type="submission" date="2023-04" db="EMBL/GenBank/DDBJ databases">
        <title>Marinobulbifer ophiurae gen. nov., sp. Nov., isolate from tissue of brittle star Ophioplocus japonicus.</title>
        <authorList>
            <person name="Kawano K."/>
            <person name="Sawayama S."/>
            <person name="Nakagawa S."/>
        </authorList>
    </citation>
    <scope>NUCLEOTIDE SEQUENCE [LARGE SCALE GENOMIC DNA]</scope>
    <source>
        <strain evidence="2 3">NKW57</strain>
    </source>
</reference>
<evidence type="ECO:0008006" key="4">
    <source>
        <dbReference type="Google" id="ProtNLM"/>
    </source>
</evidence>
<keyword evidence="1" id="KW-1133">Transmembrane helix</keyword>
<feature type="transmembrane region" description="Helical" evidence="1">
    <location>
        <begin position="247"/>
        <end position="270"/>
    </location>
</feature>
<dbReference type="EMBL" id="BSYJ01000001">
    <property type="protein sequence ID" value="GMG85856.1"/>
    <property type="molecule type" value="Genomic_DNA"/>
</dbReference>
<feature type="transmembrane region" description="Helical" evidence="1">
    <location>
        <begin position="43"/>
        <end position="60"/>
    </location>
</feature>
<feature type="transmembrane region" description="Helical" evidence="1">
    <location>
        <begin position="15"/>
        <end position="36"/>
    </location>
</feature>
<sequence>MRAVAEFLMRGRLQAAIVAMLGIPLLSPATVALVTLRRGMTEGLMIFLWALAPIILFGVFMETPAAAVWLGAMQLGIVLIGAMLLRSSVSWQTALVGIAVASAVCGLLAIGTEPEVLTRLSAQAIEDARETLGAEADSVDLESLFSLTSLAGVLAWATALASTLALVLGRWWQALLYNPGGLGGELRKLRLNPLLAGICMLAWVYCLATEPGLASWGLLAALPLLVAGLGLAHWLVKHRGWGGGPLVALYIFLVIQTLPVTGFLCGMALIDSWKDFRGLTRKTEQ</sequence>
<evidence type="ECO:0000256" key="1">
    <source>
        <dbReference type="SAM" id="Phobius"/>
    </source>
</evidence>
<evidence type="ECO:0000313" key="2">
    <source>
        <dbReference type="EMBL" id="GMG85856.1"/>
    </source>
</evidence>
<keyword evidence="1" id="KW-0472">Membrane</keyword>